<organism evidence="3 4">
    <name type="scientific">Aphanomyces stellatus</name>
    <dbReference type="NCBI Taxonomy" id="120398"/>
    <lineage>
        <taxon>Eukaryota</taxon>
        <taxon>Sar</taxon>
        <taxon>Stramenopiles</taxon>
        <taxon>Oomycota</taxon>
        <taxon>Saprolegniomycetes</taxon>
        <taxon>Saprolegniales</taxon>
        <taxon>Verrucalvaceae</taxon>
        <taxon>Aphanomyces</taxon>
    </lineage>
</organism>
<accession>A0A485LEW9</accession>
<reference evidence="2" key="2">
    <citation type="submission" date="2019-06" db="EMBL/GenBank/DDBJ databases">
        <title>Genomics analysis of Aphanomyces spp. identifies a new class of oomycete effector associated with host adaptation.</title>
        <authorList>
            <person name="Gaulin E."/>
        </authorList>
    </citation>
    <scope>NUCLEOTIDE SEQUENCE</scope>
    <source>
        <strain evidence="2">CBS 578.67</strain>
    </source>
</reference>
<dbReference type="EMBL" id="CAADRA010006836">
    <property type="protein sequence ID" value="VFT97103.1"/>
    <property type="molecule type" value="Genomic_DNA"/>
</dbReference>
<reference evidence="3 4" key="1">
    <citation type="submission" date="2019-03" db="EMBL/GenBank/DDBJ databases">
        <authorList>
            <person name="Gaulin E."/>
            <person name="Dumas B."/>
        </authorList>
    </citation>
    <scope>NUCLEOTIDE SEQUENCE [LARGE SCALE GENOMIC DNA]</scope>
    <source>
        <strain evidence="3">CBS 568.67</strain>
    </source>
</reference>
<keyword evidence="1" id="KW-0472">Membrane</keyword>
<keyword evidence="4" id="KW-1185">Reference proteome</keyword>
<feature type="transmembrane region" description="Helical" evidence="1">
    <location>
        <begin position="26"/>
        <end position="45"/>
    </location>
</feature>
<dbReference type="EMBL" id="VJMH01006813">
    <property type="protein sequence ID" value="KAF0687925.1"/>
    <property type="molecule type" value="Genomic_DNA"/>
</dbReference>
<proteinExistence type="predicted"/>
<dbReference type="Proteomes" id="UP000332933">
    <property type="component" value="Unassembled WGS sequence"/>
</dbReference>
<evidence type="ECO:0000313" key="3">
    <source>
        <dbReference type="EMBL" id="VFT97103.1"/>
    </source>
</evidence>
<keyword evidence="1" id="KW-0812">Transmembrane</keyword>
<dbReference type="OrthoDB" id="5841748at2759"/>
<dbReference type="AlphaFoldDB" id="A0A485LEW9"/>
<gene>
    <name evidence="3" type="primary">Aste57867_20417</name>
    <name evidence="2" type="ORF">As57867_020351</name>
    <name evidence="3" type="ORF">ASTE57867_20417</name>
</gene>
<name>A0A485LEW9_9STRA</name>
<sequence>MSVKYGSFRDEMETTTGAMPQRVKRGYYCITGVVMCGIVLLQLGFDWRNGWPTPVGDITSSRDDLSAVPSSALINAFLSHMDQQARRDDEHDVASVDAIAASLRASGFDTTTSPYEYVAMTPSQYTLSLLRDGVVLETLSLVPSRLDRCSKDLNVLASIVPWADASLSVPSPAESLEGKIALIPIRSTDENCGALALASKHRMAMALFHATGDHVDTNDSAIVCSSYEGDLELTPGYTATHGMPRLSIAAAERRQGWTMPAARIAFASAAKILALIKPIGASDSAEDDAPPQVRLRVLRQCHVNVHELWMVEGVVAGASNEMVVLGAGRAKTLATDPIVALAPALRELLNQGWIPACSMKLVSWASPGIAATDTTSDALHVTLNVQGGYLAKSTSLPLHASLVDTMWTRVSASTGTDVSWTAAGQGTSTAASLDIRALPPASREAVNLWGLLGVHAATDPRAFGRPVVDGFLGAVRTLEVGLPCADLVERADSLSLRHSFVSLASLDASLARLEAASRRSDATRAAANDACAALAAAILHQP</sequence>
<protein>
    <submittedName>
        <fullName evidence="3">Aste57867_20417 protein</fullName>
    </submittedName>
</protein>
<evidence type="ECO:0000313" key="2">
    <source>
        <dbReference type="EMBL" id="KAF0687925.1"/>
    </source>
</evidence>
<evidence type="ECO:0000313" key="4">
    <source>
        <dbReference type="Proteomes" id="UP000332933"/>
    </source>
</evidence>
<keyword evidence="1" id="KW-1133">Transmembrane helix</keyword>
<evidence type="ECO:0000256" key="1">
    <source>
        <dbReference type="SAM" id="Phobius"/>
    </source>
</evidence>